<dbReference type="InterPro" id="IPR035979">
    <property type="entry name" value="RBD_domain_sf"/>
</dbReference>
<feature type="compositionally biased region" description="Acidic residues" evidence="5">
    <location>
        <begin position="201"/>
        <end position="216"/>
    </location>
</feature>
<sequence length="516" mass="56955">MEFSAKISIDLVKEKNINELKMAPEKKDKKRKASAIEPAVKKSKENKTATEPTAAETVPAATPKSDVPAASKFTARKRAADFLDEDTTSAKVEELIAEAADAVKPKKKKSKKASSKIDPIDAPVVEQEEAKVTTVKEGVKKSKKTTKIKDATLEPPKSIVETVTEVAPVSKKSKIQAKEAAPKVNGTVKASKSQAKTIEQPDLEIEEEPSDEEDEDQTRALLTGFDDDEPDTAEDKGLDPDASMPGLNKKAKRKLQGLNKKSSNEGPGTVYVGRIPHGFYEHQMRAYFSQFGDITNLRLSRNRKTGASKHFAFIEFATAEVAKIVADTMDNYLMFGHILKCKFVPQDNLHPDTWKGANRRYKATPWNKLEKQNLEQPKSKEKWEQKLVREQKKREIKQQKMKGLGYDFQAPNLKSVNDIERSEAPKAIEAPSSTVEETTDEPTKAIEAPPQTQKSKTSQKKSKAKESDKLIEQQINTDLAAAAADAASELQPPASTTPVKATTKSKKSKKSKSTKA</sequence>
<dbReference type="PANTHER" id="PTHR46754">
    <property type="entry name" value="MKI67 FHA DOMAIN-INTERACTING NUCLEOLAR PHOSPHOPROTEIN"/>
    <property type="match status" value="1"/>
</dbReference>
<organism evidence="7 8">
    <name type="scientific">Phaeomoniella chlamydospora</name>
    <name type="common">Phaeoacremonium chlamydosporum</name>
    <dbReference type="NCBI Taxonomy" id="158046"/>
    <lineage>
        <taxon>Eukaryota</taxon>
        <taxon>Fungi</taxon>
        <taxon>Dikarya</taxon>
        <taxon>Ascomycota</taxon>
        <taxon>Pezizomycotina</taxon>
        <taxon>Eurotiomycetes</taxon>
        <taxon>Chaetothyriomycetidae</taxon>
        <taxon>Phaeomoniellales</taxon>
        <taxon>Phaeomoniellaceae</taxon>
        <taxon>Phaeomoniella</taxon>
    </lineage>
</organism>
<dbReference type="CDD" id="cd12307">
    <property type="entry name" value="RRM_NIFK_like"/>
    <property type="match status" value="1"/>
</dbReference>
<feature type="region of interest" description="Disordered" evidence="5">
    <location>
        <begin position="164"/>
        <end position="269"/>
    </location>
</feature>
<reference evidence="7 8" key="2">
    <citation type="submission" date="2015-05" db="EMBL/GenBank/DDBJ databases">
        <authorList>
            <person name="Morales-Cruz A."/>
            <person name="Amrine K.C."/>
            <person name="Cantu D."/>
        </authorList>
    </citation>
    <scope>NUCLEOTIDE SEQUENCE [LARGE SCALE GENOMIC DNA]</scope>
    <source>
        <strain evidence="7">UCRPC4</strain>
    </source>
</reference>
<evidence type="ECO:0000256" key="4">
    <source>
        <dbReference type="PROSITE-ProRule" id="PRU00176"/>
    </source>
</evidence>
<feature type="compositionally biased region" description="Basic residues" evidence="5">
    <location>
        <begin position="503"/>
        <end position="516"/>
    </location>
</feature>
<evidence type="ECO:0000256" key="2">
    <source>
        <dbReference type="ARBA" id="ARBA00022884"/>
    </source>
</evidence>
<dbReference type="AlphaFoldDB" id="A0A0G2ESJ3"/>
<keyword evidence="2 4" id="KW-0694">RNA-binding</keyword>
<feature type="compositionally biased region" description="Basic and acidic residues" evidence="5">
    <location>
        <begin position="39"/>
        <end position="48"/>
    </location>
</feature>
<dbReference type="SMART" id="SM00360">
    <property type="entry name" value="RRM"/>
    <property type="match status" value="1"/>
</dbReference>
<gene>
    <name evidence="7" type="ORF">UCRPC4_g01620</name>
</gene>
<reference evidence="7 8" key="1">
    <citation type="submission" date="2015-05" db="EMBL/GenBank/DDBJ databases">
        <title>Distinctive expansion of gene families associated with plant cell wall degradation and secondary metabolism in the genomes of grapevine trunk pathogens.</title>
        <authorList>
            <person name="Lawrence D.P."/>
            <person name="Travadon R."/>
            <person name="Rolshausen P.E."/>
            <person name="Baumgartner K."/>
        </authorList>
    </citation>
    <scope>NUCLEOTIDE SEQUENCE [LARGE SCALE GENOMIC DNA]</scope>
    <source>
        <strain evidence="7">UCRPC4</strain>
    </source>
</reference>
<dbReference type="InterPro" id="IPR012677">
    <property type="entry name" value="Nucleotide-bd_a/b_plait_sf"/>
</dbReference>
<keyword evidence="8" id="KW-1185">Reference proteome</keyword>
<evidence type="ECO:0000259" key="6">
    <source>
        <dbReference type="PROSITE" id="PS50102"/>
    </source>
</evidence>
<protein>
    <submittedName>
        <fullName evidence="7">Putative ribosomal biogenesis protein gar2</fullName>
    </submittedName>
</protein>
<feature type="region of interest" description="Disordered" evidence="5">
    <location>
        <begin position="423"/>
        <end position="516"/>
    </location>
</feature>
<dbReference type="OrthoDB" id="21467at2759"/>
<feature type="compositionally biased region" description="Basic and acidic residues" evidence="5">
    <location>
        <begin position="17"/>
        <end position="27"/>
    </location>
</feature>
<feature type="region of interest" description="Disordered" evidence="5">
    <location>
        <begin position="17"/>
        <end position="69"/>
    </location>
</feature>
<evidence type="ECO:0000256" key="5">
    <source>
        <dbReference type="SAM" id="MobiDB-lite"/>
    </source>
</evidence>
<proteinExistence type="predicted"/>
<dbReference type="GO" id="GO:0005730">
    <property type="term" value="C:nucleolus"/>
    <property type="evidence" value="ECO:0007669"/>
    <property type="project" value="UniProtKB-SubCell"/>
</dbReference>
<feature type="compositionally biased region" description="Low complexity" evidence="5">
    <location>
        <begin position="49"/>
        <end position="64"/>
    </location>
</feature>
<feature type="compositionally biased region" description="Polar residues" evidence="5">
    <location>
        <begin position="188"/>
        <end position="197"/>
    </location>
</feature>
<comment type="subcellular location">
    <subcellularLocation>
        <location evidence="1">Nucleus</location>
        <location evidence="1">Nucleolus</location>
    </subcellularLocation>
</comment>
<evidence type="ECO:0000313" key="8">
    <source>
        <dbReference type="Proteomes" id="UP000053317"/>
    </source>
</evidence>
<evidence type="ECO:0000256" key="3">
    <source>
        <dbReference type="ARBA" id="ARBA00023242"/>
    </source>
</evidence>
<dbReference type="InterPro" id="IPR000504">
    <property type="entry name" value="RRM_dom"/>
</dbReference>
<dbReference type="GO" id="GO:0003723">
    <property type="term" value="F:RNA binding"/>
    <property type="evidence" value="ECO:0007669"/>
    <property type="project" value="UniProtKB-UniRule"/>
</dbReference>
<dbReference type="Pfam" id="PF00076">
    <property type="entry name" value="RRM_1"/>
    <property type="match status" value="1"/>
</dbReference>
<evidence type="ECO:0000313" key="7">
    <source>
        <dbReference type="EMBL" id="KKY25707.1"/>
    </source>
</evidence>
<dbReference type="PROSITE" id="PS50102">
    <property type="entry name" value="RRM"/>
    <property type="match status" value="1"/>
</dbReference>
<name>A0A0G2ESJ3_PHACM</name>
<accession>A0A0G2ESJ3</accession>
<dbReference type="EMBL" id="LCWF01000039">
    <property type="protein sequence ID" value="KKY25707.1"/>
    <property type="molecule type" value="Genomic_DNA"/>
</dbReference>
<feature type="compositionally biased region" description="Low complexity" evidence="5">
    <location>
        <begin position="480"/>
        <end position="502"/>
    </location>
</feature>
<feature type="domain" description="RRM" evidence="6">
    <location>
        <begin position="268"/>
        <end position="346"/>
    </location>
</feature>
<comment type="caution">
    <text evidence="7">The sequence shown here is derived from an EMBL/GenBank/DDBJ whole genome shotgun (WGS) entry which is preliminary data.</text>
</comment>
<dbReference type="Proteomes" id="UP000053317">
    <property type="component" value="Unassembled WGS sequence"/>
</dbReference>
<dbReference type="Gene3D" id="3.30.70.330">
    <property type="match status" value="1"/>
</dbReference>
<evidence type="ECO:0000256" key="1">
    <source>
        <dbReference type="ARBA" id="ARBA00004604"/>
    </source>
</evidence>
<keyword evidence="3" id="KW-0539">Nucleus</keyword>
<dbReference type="SUPFAM" id="SSF54928">
    <property type="entry name" value="RNA-binding domain, RBD"/>
    <property type="match status" value="1"/>
</dbReference>